<organism evidence="13 14">
    <name type="scientific">Chitinilyticum piscinae</name>
    <dbReference type="NCBI Taxonomy" id="2866724"/>
    <lineage>
        <taxon>Bacteria</taxon>
        <taxon>Pseudomonadati</taxon>
        <taxon>Pseudomonadota</taxon>
        <taxon>Betaproteobacteria</taxon>
        <taxon>Neisseriales</taxon>
        <taxon>Chitinibacteraceae</taxon>
        <taxon>Chitinilyticum</taxon>
    </lineage>
</organism>
<dbReference type="InterPro" id="IPR002942">
    <property type="entry name" value="S4_RNA-bd"/>
</dbReference>
<dbReference type="CDD" id="cd02555">
    <property type="entry name" value="PSSA_1"/>
    <property type="match status" value="1"/>
</dbReference>
<keyword evidence="11" id="KW-0694">RNA-binding</keyword>
<dbReference type="SUPFAM" id="SSF55120">
    <property type="entry name" value="Pseudouridine synthase"/>
    <property type="match status" value="1"/>
</dbReference>
<keyword evidence="14" id="KW-1185">Reference proteome</keyword>
<dbReference type="SMART" id="SM00363">
    <property type="entry name" value="S4"/>
    <property type="match status" value="1"/>
</dbReference>
<dbReference type="Gene3D" id="3.30.70.580">
    <property type="entry name" value="Pseudouridine synthase I, catalytic domain, N-terminal subdomain"/>
    <property type="match status" value="1"/>
</dbReference>
<comment type="caution">
    <text evidence="13">The sequence shown here is derived from an EMBL/GenBank/DDBJ whole genome shotgun (WGS) entry which is preliminary data.</text>
</comment>
<proteinExistence type="predicted"/>
<dbReference type="InterPro" id="IPR020094">
    <property type="entry name" value="TruA/RsuA/RluB/E/F_N"/>
</dbReference>
<keyword evidence="1" id="KW-0413">Isomerase</keyword>
<dbReference type="NCBIfam" id="TIGR00093">
    <property type="entry name" value="pseudouridine synthase"/>
    <property type="match status" value="1"/>
</dbReference>
<dbReference type="InterPro" id="IPR000748">
    <property type="entry name" value="PsdUridine_synth_RsuA/RluB/E/F"/>
</dbReference>
<name>A0A8J7FJT9_9NEIS</name>
<dbReference type="Pfam" id="PF00849">
    <property type="entry name" value="PseudoU_synth_2"/>
    <property type="match status" value="1"/>
</dbReference>
<dbReference type="Gene3D" id="3.30.70.1560">
    <property type="entry name" value="Alpha-L RNA-binding motif"/>
    <property type="match status" value="1"/>
</dbReference>
<evidence type="ECO:0000259" key="12">
    <source>
        <dbReference type="SMART" id="SM00363"/>
    </source>
</evidence>
<evidence type="ECO:0000256" key="4">
    <source>
        <dbReference type="ARBA" id="ARBA00038922"/>
    </source>
</evidence>
<evidence type="ECO:0000256" key="5">
    <source>
        <dbReference type="ARBA" id="ARBA00039989"/>
    </source>
</evidence>
<evidence type="ECO:0000256" key="10">
    <source>
        <dbReference type="ARBA" id="ARBA00043147"/>
    </source>
</evidence>
<dbReference type="InterPro" id="IPR006145">
    <property type="entry name" value="PsdUridine_synth_RsuA/RluA"/>
</dbReference>
<dbReference type="GO" id="GO:0003723">
    <property type="term" value="F:RNA binding"/>
    <property type="evidence" value="ECO:0007669"/>
    <property type="project" value="UniProtKB-KW"/>
</dbReference>
<dbReference type="InterPro" id="IPR020103">
    <property type="entry name" value="PsdUridine_synth_cat_dom_sf"/>
</dbReference>
<evidence type="ECO:0000256" key="2">
    <source>
        <dbReference type="ARBA" id="ARBA00036390"/>
    </source>
</evidence>
<comment type="catalytic activity">
    <reaction evidence="3">
        <text>uridine(2604) in 23S rRNA = pseudouridine(2604) in 23S rRNA</text>
        <dbReference type="Rhea" id="RHEA:38875"/>
        <dbReference type="Rhea" id="RHEA-COMP:10093"/>
        <dbReference type="Rhea" id="RHEA-COMP:10094"/>
        <dbReference type="ChEBI" id="CHEBI:65314"/>
        <dbReference type="ChEBI" id="CHEBI:65315"/>
        <dbReference type="EC" id="5.4.99.21"/>
    </reaction>
</comment>
<evidence type="ECO:0000256" key="11">
    <source>
        <dbReference type="PROSITE-ProRule" id="PRU00182"/>
    </source>
</evidence>
<dbReference type="InterPro" id="IPR042092">
    <property type="entry name" value="PsdUridine_s_RsuA/RluB/E/F_cat"/>
</dbReference>
<dbReference type="Gene3D" id="3.10.290.10">
    <property type="entry name" value="RNA-binding S4 domain"/>
    <property type="match status" value="1"/>
</dbReference>
<feature type="domain" description="RNA-binding S4" evidence="12">
    <location>
        <begin position="5"/>
        <end position="65"/>
    </location>
</feature>
<dbReference type="EC" id="5.4.99.21" evidence="4"/>
<dbReference type="SUPFAM" id="SSF55174">
    <property type="entry name" value="Alpha-L RNA-binding motif"/>
    <property type="match status" value="1"/>
</dbReference>
<dbReference type="GO" id="GO:0000455">
    <property type="term" value="P:enzyme-directed rRNA pseudouridine synthesis"/>
    <property type="evidence" value="ECO:0007669"/>
    <property type="project" value="UniProtKB-ARBA"/>
</dbReference>
<evidence type="ECO:0000256" key="1">
    <source>
        <dbReference type="ARBA" id="ARBA00023235"/>
    </source>
</evidence>
<evidence type="ECO:0000256" key="8">
    <source>
        <dbReference type="ARBA" id="ARBA00042843"/>
    </source>
</evidence>
<comment type="catalytic activity">
    <reaction evidence="2">
        <text>uridine(35) in tRNA(Tyr) = pseudouridine(35) in tRNA(Tyr)</text>
        <dbReference type="Rhea" id="RHEA:60556"/>
        <dbReference type="Rhea" id="RHEA-COMP:15607"/>
        <dbReference type="Rhea" id="RHEA-COMP:15608"/>
        <dbReference type="ChEBI" id="CHEBI:65314"/>
        <dbReference type="ChEBI" id="CHEBI:65315"/>
    </reaction>
</comment>
<dbReference type="GO" id="GO:0160138">
    <property type="term" value="F:23S rRNA pseudouridine(2604) synthase activity"/>
    <property type="evidence" value="ECO:0007669"/>
    <property type="project" value="UniProtKB-EC"/>
</dbReference>
<dbReference type="EMBL" id="JADFUA010000003">
    <property type="protein sequence ID" value="MBE9609197.1"/>
    <property type="molecule type" value="Genomic_DNA"/>
</dbReference>
<dbReference type="FunFam" id="3.30.70.1560:FF:000005">
    <property type="entry name" value="RNA pseudouridylate synthase"/>
    <property type="match status" value="1"/>
</dbReference>
<dbReference type="Proteomes" id="UP000604481">
    <property type="component" value="Unassembled WGS sequence"/>
</dbReference>
<dbReference type="InterPro" id="IPR036986">
    <property type="entry name" value="S4_RNA-bd_sf"/>
</dbReference>
<evidence type="ECO:0000256" key="6">
    <source>
        <dbReference type="ARBA" id="ARBA00041420"/>
    </source>
</evidence>
<dbReference type="PANTHER" id="PTHR47683:SF2">
    <property type="entry name" value="RNA-BINDING S4 DOMAIN-CONTAINING PROTEIN"/>
    <property type="match status" value="1"/>
</dbReference>
<dbReference type="CDD" id="cd00165">
    <property type="entry name" value="S4"/>
    <property type="match status" value="1"/>
</dbReference>
<evidence type="ECO:0000256" key="7">
    <source>
        <dbReference type="ARBA" id="ARBA00041697"/>
    </source>
</evidence>
<dbReference type="AlphaFoldDB" id="A0A8J7FJT9"/>
<evidence type="ECO:0000256" key="3">
    <source>
        <dbReference type="ARBA" id="ARBA00036535"/>
    </source>
</evidence>
<evidence type="ECO:0000313" key="14">
    <source>
        <dbReference type="Proteomes" id="UP000604481"/>
    </source>
</evidence>
<sequence>MSEPLRLSKRMAELGLCSRREADEYIAKGWVKVDGVVVDQLGSKVLPEQRITLDRQAHAAQANRVTVLINKPVGYVSGQAEDGYKPASVLVVPENHWIDDPSGIRFAPGHIKGLAPAGRLDIDSVGLLVLTQDGRVAKQLIGENSVVEKEYLVRVEGKLSDSDLRLLNFGLSLDGEKLKPARVHWQNEDQLRFILTEGKKRQIRRMCELVGLKVTGLKRVRIGNIMLGNIPTGQWRYLGPTERF</sequence>
<dbReference type="PROSITE" id="PS50889">
    <property type="entry name" value="S4"/>
    <property type="match status" value="1"/>
</dbReference>
<dbReference type="InterPro" id="IPR050343">
    <property type="entry name" value="RsuA_PseudoU_synthase"/>
</dbReference>
<dbReference type="Pfam" id="PF01479">
    <property type="entry name" value="S4"/>
    <property type="match status" value="1"/>
</dbReference>
<gene>
    <name evidence="13" type="ORF">INR99_07535</name>
</gene>
<reference evidence="13 14" key="1">
    <citation type="submission" date="2020-10" db="EMBL/GenBank/DDBJ databases">
        <title>The genome sequence of Chitinilyticum litopenaei 4Y14.</title>
        <authorList>
            <person name="Liu Y."/>
        </authorList>
    </citation>
    <scope>NUCLEOTIDE SEQUENCE [LARGE SCALE GENOMIC DNA]</scope>
    <source>
        <strain evidence="13 14">4Y14</strain>
    </source>
</reference>
<evidence type="ECO:0000256" key="9">
    <source>
        <dbReference type="ARBA" id="ARBA00042890"/>
    </source>
</evidence>
<protein>
    <recommendedName>
        <fullName evidence="5">Dual-specificity RNA pseudouridine synthase RluF</fullName>
        <ecNumber evidence="4">5.4.99.21</ecNumber>
    </recommendedName>
    <alternativeName>
        <fullName evidence="7">23S rRNA pseudouridine(2604) synthase</fullName>
    </alternativeName>
    <alternativeName>
        <fullName evidence="9">Ribosomal large subunit pseudouridine synthase F</fullName>
    </alternativeName>
    <alternativeName>
        <fullName evidence="8">rRNA pseudouridylate synthase F</fullName>
    </alternativeName>
    <alternativeName>
        <fullName evidence="10">rRNA-uridine isomerase F</fullName>
    </alternativeName>
    <alternativeName>
        <fullName evidence="6">tRNA(Tyr) pseudouridine(35) synthase</fullName>
    </alternativeName>
</protein>
<dbReference type="RefSeq" id="WP_194115711.1">
    <property type="nucleotide sequence ID" value="NZ_JADFUA010000003.1"/>
</dbReference>
<evidence type="ECO:0000313" key="13">
    <source>
        <dbReference type="EMBL" id="MBE9609197.1"/>
    </source>
</evidence>
<dbReference type="PANTHER" id="PTHR47683">
    <property type="entry name" value="PSEUDOURIDINE SYNTHASE FAMILY PROTEIN-RELATED"/>
    <property type="match status" value="1"/>
</dbReference>
<accession>A0A8J7FJT9</accession>